<dbReference type="KEGG" id="maes:Ga0123461_0958"/>
<dbReference type="CDD" id="cd01171">
    <property type="entry name" value="YXKO-related"/>
    <property type="match status" value="1"/>
</dbReference>
<evidence type="ECO:0000256" key="5">
    <source>
        <dbReference type="ARBA" id="ARBA00022723"/>
    </source>
</evidence>
<evidence type="ECO:0000256" key="11">
    <source>
        <dbReference type="ARBA" id="ARBA00023235"/>
    </source>
</evidence>
<feature type="binding site" evidence="18">
    <location>
        <position position="164"/>
    </location>
    <ligand>
        <name>(6S)-NADPHX</name>
        <dbReference type="ChEBI" id="CHEBI:64076"/>
    </ligand>
</feature>
<evidence type="ECO:0000256" key="16">
    <source>
        <dbReference type="ARBA" id="ARBA00049209"/>
    </source>
</evidence>
<dbReference type="Pfam" id="PF03853">
    <property type="entry name" value="YjeF_N"/>
    <property type="match status" value="1"/>
</dbReference>
<protein>
    <recommendedName>
        <fullName evidence="19">Bifunctional NAD(P)H-hydrate repair enzyme</fullName>
    </recommendedName>
    <alternativeName>
        <fullName evidence="19">Nicotinamide nucleotide repair protein</fullName>
    </alternativeName>
    <domain>
        <recommendedName>
            <fullName evidence="19">ADP-dependent (S)-NAD(P)H-hydrate dehydratase</fullName>
            <ecNumber evidence="19">4.2.1.136</ecNumber>
        </recommendedName>
        <alternativeName>
            <fullName evidence="19">ADP-dependent NAD(P)HX dehydratase</fullName>
        </alternativeName>
    </domain>
    <domain>
        <recommendedName>
            <fullName evidence="19">NAD(P)H-hydrate epimerase</fullName>
            <ecNumber evidence="19">5.1.99.6</ecNumber>
        </recommendedName>
    </domain>
</protein>
<evidence type="ECO:0000256" key="10">
    <source>
        <dbReference type="ARBA" id="ARBA00023027"/>
    </source>
</evidence>
<dbReference type="InterPro" id="IPR036652">
    <property type="entry name" value="YjeF_N_dom_sf"/>
</dbReference>
<evidence type="ECO:0000256" key="3">
    <source>
        <dbReference type="ARBA" id="ARBA00006001"/>
    </source>
</evidence>
<keyword evidence="6 17" id="KW-0547">Nucleotide-binding</keyword>
<evidence type="ECO:0000256" key="7">
    <source>
        <dbReference type="ARBA" id="ARBA00022840"/>
    </source>
</evidence>
<keyword evidence="8 17" id="KW-0521">NADP</keyword>
<feature type="binding site" evidence="17">
    <location>
        <position position="457"/>
    </location>
    <ligand>
        <name>(6S)-NADPHX</name>
        <dbReference type="ChEBI" id="CHEBI:64076"/>
    </ligand>
</feature>
<gene>
    <name evidence="17" type="primary">nnrD</name>
    <name evidence="18" type="synonym">nnrE</name>
    <name evidence="22" type="ORF">Ga0123461_0958</name>
</gene>
<evidence type="ECO:0000313" key="22">
    <source>
        <dbReference type="EMBL" id="ATX79378.1"/>
    </source>
</evidence>
<dbReference type="EC" id="5.1.99.6" evidence="19"/>
<accession>A0A2K8KWW6</accession>
<evidence type="ECO:0000256" key="18">
    <source>
        <dbReference type="HAMAP-Rule" id="MF_01966"/>
    </source>
</evidence>
<dbReference type="NCBIfam" id="TIGR00196">
    <property type="entry name" value="yjeF_cterm"/>
    <property type="match status" value="1"/>
</dbReference>
<feature type="binding site" evidence="17">
    <location>
        <position position="339"/>
    </location>
    <ligand>
        <name>(6S)-NADPHX</name>
        <dbReference type="ChEBI" id="CHEBI:64076"/>
    </ligand>
</feature>
<dbReference type="NCBIfam" id="TIGR00197">
    <property type="entry name" value="yjeF_nterm"/>
    <property type="match status" value="1"/>
</dbReference>
<dbReference type="InterPro" id="IPR029056">
    <property type="entry name" value="Ribokinase-like"/>
</dbReference>
<dbReference type="GO" id="GO:0052855">
    <property type="term" value="F:ADP-dependent NAD(P)H-hydrate dehydratase activity"/>
    <property type="evidence" value="ECO:0007669"/>
    <property type="project" value="UniProtKB-UniRule"/>
</dbReference>
<feature type="binding site" evidence="17">
    <location>
        <position position="283"/>
    </location>
    <ligand>
        <name>(6S)-NADPHX</name>
        <dbReference type="ChEBI" id="CHEBI:64076"/>
    </ligand>
</feature>
<feature type="binding site" evidence="17">
    <location>
        <begin position="427"/>
        <end position="431"/>
    </location>
    <ligand>
        <name>AMP</name>
        <dbReference type="ChEBI" id="CHEBI:456215"/>
    </ligand>
</feature>
<dbReference type="GO" id="GO:0052856">
    <property type="term" value="F:NAD(P)HX epimerase activity"/>
    <property type="evidence" value="ECO:0007669"/>
    <property type="project" value="UniProtKB-UniRule"/>
</dbReference>
<comment type="catalytic activity">
    <reaction evidence="2 18 19">
        <text>(6R)-NADPHX = (6S)-NADPHX</text>
        <dbReference type="Rhea" id="RHEA:32227"/>
        <dbReference type="ChEBI" id="CHEBI:64076"/>
        <dbReference type="ChEBI" id="CHEBI:64077"/>
        <dbReference type="EC" id="5.1.99.6"/>
    </reaction>
</comment>
<dbReference type="Gene3D" id="3.40.1190.20">
    <property type="match status" value="1"/>
</dbReference>
<evidence type="ECO:0000256" key="2">
    <source>
        <dbReference type="ARBA" id="ARBA00000909"/>
    </source>
</evidence>
<evidence type="ECO:0000256" key="12">
    <source>
        <dbReference type="ARBA" id="ARBA00023239"/>
    </source>
</evidence>
<comment type="function">
    <text evidence="14 19">Bifunctional enzyme that catalyzes the epimerization of the S- and R-forms of NAD(P)HX and the dehydration of the S-form of NAD(P)HX at the expense of ADP, which is converted to AMP. This allows the repair of both epimers of NAD(P)HX, a damaged form of NAD(P)H that is a result of enzymatic or heat-dependent hydration.</text>
</comment>
<feature type="binding site" evidence="18">
    <location>
        <begin position="135"/>
        <end position="141"/>
    </location>
    <ligand>
        <name>(6S)-NADPHX</name>
        <dbReference type="ChEBI" id="CHEBI:64076"/>
    </ligand>
</feature>
<dbReference type="SUPFAM" id="SSF53613">
    <property type="entry name" value="Ribokinase-like"/>
    <property type="match status" value="1"/>
</dbReference>
<evidence type="ECO:0000256" key="19">
    <source>
        <dbReference type="PIRNR" id="PIRNR017184"/>
    </source>
</evidence>
<keyword evidence="9 18" id="KW-0630">Potassium</keyword>
<dbReference type="OrthoDB" id="9806925at2"/>
<dbReference type="Proteomes" id="UP000231701">
    <property type="component" value="Chromosome"/>
</dbReference>
<organism evidence="22 23">
    <name type="scientific">Mariprofundus aestuarium</name>
    <dbReference type="NCBI Taxonomy" id="1921086"/>
    <lineage>
        <taxon>Bacteria</taxon>
        <taxon>Pseudomonadati</taxon>
        <taxon>Pseudomonadota</taxon>
        <taxon>Candidatius Mariprofundia</taxon>
        <taxon>Mariprofundales</taxon>
        <taxon>Mariprofundaceae</taxon>
        <taxon>Mariprofundus</taxon>
    </lineage>
</organism>
<dbReference type="PIRSF" id="PIRSF017184">
    <property type="entry name" value="Nnr"/>
    <property type="match status" value="1"/>
</dbReference>
<comment type="function">
    <text evidence="18">Catalyzes the epimerization of the S- and R-forms of NAD(P)HX, a damaged form of NAD(P)H that is a result of enzymatic or heat-dependent hydration. This is a prerequisite for the S-specific NAD(P)H-hydrate dehydratase to allow the repair of both epimers of NAD(P)HX.</text>
</comment>
<evidence type="ECO:0000256" key="17">
    <source>
        <dbReference type="HAMAP-Rule" id="MF_01965"/>
    </source>
</evidence>
<comment type="similarity">
    <text evidence="18">Belongs to the NnrE/AIBP family.</text>
</comment>
<comment type="cofactor">
    <cofactor evidence="18 19">
        <name>K(+)</name>
        <dbReference type="ChEBI" id="CHEBI:29103"/>
    </cofactor>
    <text evidence="18 19">Binds 1 potassium ion per subunit.</text>
</comment>
<keyword evidence="11 18" id="KW-0413">Isomerase</keyword>
<keyword evidence="13" id="KW-0511">Multifunctional enzyme</keyword>
<comment type="catalytic activity">
    <reaction evidence="1 18 19">
        <text>(6R)-NADHX = (6S)-NADHX</text>
        <dbReference type="Rhea" id="RHEA:32215"/>
        <dbReference type="ChEBI" id="CHEBI:64074"/>
        <dbReference type="ChEBI" id="CHEBI:64075"/>
        <dbReference type="EC" id="5.1.99.6"/>
    </reaction>
</comment>
<proteinExistence type="inferred from homology"/>
<feature type="binding site" evidence="18">
    <location>
        <begin position="59"/>
        <end position="63"/>
    </location>
    <ligand>
        <name>(6S)-NADPHX</name>
        <dbReference type="ChEBI" id="CHEBI:64076"/>
    </ligand>
</feature>
<dbReference type="EMBL" id="CP018799">
    <property type="protein sequence ID" value="ATX79378.1"/>
    <property type="molecule type" value="Genomic_DNA"/>
</dbReference>
<evidence type="ECO:0000259" key="21">
    <source>
        <dbReference type="PROSITE" id="PS51385"/>
    </source>
</evidence>
<dbReference type="PROSITE" id="PS51385">
    <property type="entry name" value="YJEF_N"/>
    <property type="match status" value="1"/>
</dbReference>
<dbReference type="HAMAP" id="MF_01966">
    <property type="entry name" value="NADHX_epimerase"/>
    <property type="match status" value="1"/>
</dbReference>
<dbReference type="AlphaFoldDB" id="A0A2K8KWW6"/>
<dbReference type="PANTHER" id="PTHR12592">
    <property type="entry name" value="ATP-DEPENDENT (S)-NAD(P)H-HYDRATE DEHYDRATASE FAMILY MEMBER"/>
    <property type="match status" value="1"/>
</dbReference>
<evidence type="ECO:0000256" key="8">
    <source>
        <dbReference type="ARBA" id="ARBA00022857"/>
    </source>
</evidence>
<comment type="cofactor">
    <cofactor evidence="17">
        <name>Mg(2+)</name>
        <dbReference type="ChEBI" id="CHEBI:18420"/>
    </cofactor>
</comment>
<evidence type="ECO:0000256" key="6">
    <source>
        <dbReference type="ARBA" id="ARBA00022741"/>
    </source>
</evidence>
<dbReference type="RefSeq" id="WP_100277278.1">
    <property type="nucleotide sequence ID" value="NZ_CP018799.1"/>
</dbReference>
<keyword evidence="10 17" id="KW-0520">NAD</keyword>
<dbReference type="GO" id="GO:0110051">
    <property type="term" value="P:metabolite repair"/>
    <property type="evidence" value="ECO:0007669"/>
    <property type="project" value="TreeGrafter"/>
</dbReference>
<dbReference type="GO" id="GO:0005524">
    <property type="term" value="F:ATP binding"/>
    <property type="evidence" value="ECO:0007669"/>
    <property type="project" value="UniProtKB-UniRule"/>
</dbReference>
<comment type="function">
    <text evidence="17">Catalyzes the dehydration of the S-form of NAD(P)HX at the expense of ADP, which is converted to AMP. Together with NAD(P)HX epimerase, which catalyzes the epimerization of the S- and R-forms, the enzyme allows the repair of both epimers of NAD(P)HX, a damaged form of NAD(P)H that is a result of enzymatic or heat-dependent hydration.</text>
</comment>
<dbReference type="EC" id="4.2.1.136" evidence="19"/>
<feature type="binding site" evidence="18">
    <location>
        <position position="60"/>
    </location>
    <ligand>
        <name>K(+)</name>
        <dbReference type="ChEBI" id="CHEBI:29103"/>
    </ligand>
</feature>
<feature type="binding site" evidence="18">
    <location>
        <position position="131"/>
    </location>
    <ligand>
        <name>K(+)</name>
        <dbReference type="ChEBI" id="CHEBI:29103"/>
    </ligand>
</feature>
<dbReference type="PROSITE" id="PS01050">
    <property type="entry name" value="YJEF_C_2"/>
    <property type="match status" value="1"/>
</dbReference>
<comment type="similarity">
    <text evidence="17">Belongs to the NnrD/CARKD family.</text>
</comment>
<evidence type="ECO:0000256" key="15">
    <source>
        <dbReference type="ARBA" id="ARBA00048238"/>
    </source>
</evidence>
<keyword evidence="5 18" id="KW-0479">Metal-binding</keyword>
<evidence type="ECO:0000256" key="9">
    <source>
        <dbReference type="ARBA" id="ARBA00022958"/>
    </source>
</evidence>
<evidence type="ECO:0000256" key="1">
    <source>
        <dbReference type="ARBA" id="ARBA00000013"/>
    </source>
</evidence>
<comment type="catalytic activity">
    <reaction evidence="16 17 19">
        <text>(6S)-NADPHX + ADP = AMP + phosphate + NADPH + H(+)</text>
        <dbReference type="Rhea" id="RHEA:32235"/>
        <dbReference type="ChEBI" id="CHEBI:15378"/>
        <dbReference type="ChEBI" id="CHEBI:43474"/>
        <dbReference type="ChEBI" id="CHEBI:57783"/>
        <dbReference type="ChEBI" id="CHEBI:64076"/>
        <dbReference type="ChEBI" id="CHEBI:456215"/>
        <dbReference type="ChEBI" id="CHEBI:456216"/>
        <dbReference type="EC" id="4.2.1.136"/>
    </reaction>
</comment>
<evidence type="ECO:0000256" key="13">
    <source>
        <dbReference type="ARBA" id="ARBA00023268"/>
    </source>
</evidence>
<dbReference type="InterPro" id="IPR030677">
    <property type="entry name" value="Nnr"/>
</dbReference>
<reference evidence="22 23" key="1">
    <citation type="submission" date="2016-12" db="EMBL/GenBank/DDBJ databases">
        <title>Isolation and genomic insights into novel planktonic Zetaproteobacteria from stratified waters of the Chesapeake Bay.</title>
        <authorList>
            <person name="McAllister S.M."/>
            <person name="Kato S."/>
            <person name="Chan C.S."/>
            <person name="Chiu B.K."/>
            <person name="Field E.K."/>
        </authorList>
    </citation>
    <scope>NUCLEOTIDE SEQUENCE [LARGE SCALE GENOMIC DNA]</scope>
    <source>
        <strain evidence="22 23">CP-5</strain>
    </source>
</reference>
<feature type="binding site" evidence="18">
    <location>
        <position position="167"/>
    </location>
    <ligand>
        <name>K(+)</name>
        <dbReference type="ChEBI" id="CHEBI:29103"/>
    </ligand>
</feature>
<evidence type="ECO:0000259" key="20">
    <source>
        <dbReference type="PROSITE" id="PS51383"/>
    </source>
</evidence>
<dbReference type="Pfam" id="PF01256">
    <property type="entry name" value="Carb_kinase"/>
    <property type="match status" value="1"/>
</dbReference>
<dbReference type="InterPro" id="IPR000631">
    <property type="entry name" value="CARKD"/>
</dbReference>
<dbReference type="GO" id="GO:0046496">
    <property type="term" value="P:nicotinamide nucleotide metabolic process"/>
    <property type="evidence" value="ECO:0007669"/>
    <property type="project" value="UniProtKB-UniRule"/>
</dbReference>
<comment type="caution">
    <text evidence="18">Lacks conserved residue(s) required for the propagation of feature annotation.</text>
</comment>
<dbReference type="InterPro" id="IPR004443">
    <property type="entry name" value="YjeF_N_dom"/>
</dbReference>
<name>A0A2K8KWW6_MARES</name>
<comment type="subunit">
    <text evidence="17">Homotetramer.</text>
</comment>
<keyword evidence="7 17" id="KW-0067">ATP-binding</keyword>
<feature type="binding site" evidence="17">
    <location>
        <position position="456"/>
    </location>
    <ligand>
        <name>AMP</name>
        <dbReference type="ChEBI" id="CHEBI:456215"/>
    </ligand>
</feature>
<evidence type="ECO:0000256" key="4">
    <source>
        <dbReference type="ARBA" id="ARBA00009524"/>
    </source>
</evidence>
<feature type="domain" description="YjeF C-terminal" evidence="20">
    <location>
        <begin position="248"/>
        <end position="514"/>
    </location>
</feature>
<dbReference type="PANTHER" id="PTHR12592:SF0">
    <property type="entry name" value="ATP-DEPENDENT (S)-NAD(P)H-HYDRATE DEHYDRATASE"/>
    <property type="match status" value="1"/>
</dbReference>
<comment type="catalytic activity">
    <reaction evidence="15 17 19">
        <text>(6S)-NADHX + ADP = AMP + phosphate + NADH + H(+)</text>
        <dbReference type="Rhea" id="RHEA:32223"/>
        <dbReference type="ChEBI" id="CHEBI:15378"/>
        <dbReference type="ChEBI" id="CHEBI:43474"/>
        <dbReference type="ChEBI" id="CHEBI:57945"/>
        <dbReference type="ChEBI" id="CHEBI:64074"/>
        <dbReference type="ChEBI" id="CHEBI:456215"/>
        <dbReference type="ChEBI" id="CHEBI:456216"/>
        <dbReference type="EC" id="4.2.1.136"/>
    </reaction>
</comment>
<evidence type="ECO:0000313" key="23">
    <source>
        <dbReference type="Proteomes" id="UP000231701"/>
    </source>
</evidence>
<keyword evidence="12 17" id="KW-0456">Lyase</keyword>
<feature type="domain" description="YjeF N-terminal" evidence="21">
    <location>
        <begin position="12"/>
        <end position="222"/>
    </location>
</feature>
<comment type="similarity">
    <text evidence="4 19">In the C-terminal section; belongs to the NnrD/CARKD family.</text>
</comment>
<dbReference type="PROSITE" id="PS51383">
    <property type="entry name" value="YJEF_C_3"/>
    <property type="match status" value="1"/>
</dbReference>
<comment type="similarity">
    <text evidence="3 19">In the N-terminal section; belongs to the NnrE/AIBP family.</text>
</comment>
<feature type="binding site" evidence="17">
    <location>
        <position position="390"/>
    </location>
    <ligand>
        <name>(6S)-NADPHX</name>
        <dbReference type="ChEBI" id="CHEBI:64076"/>
    </ligand>
</feature>
<dbReference type="SUPFAM" id="SSF64153">
    <property type="entry name" value="YjeF N-terminal domain-like"/>
    <property type="match status" value="1"/>
</dbReference>
<sequence>MGITRILTAAQMRKADEITIASGLSAFDLMDRAGRIVANSALKCVPDYSRIVVIAGPGNNGGDGFAAACHLRKYRIPVTVVSLVPVDSLSGELKKHANLAVKAGVKVREATSLGAIGEVERWLSRSSIVIDAIFGTGLCRGLGGLMAEVVAKINACDRPVFSIDIASGICSDSGVILGVAVKADMTLPIAATKWGHWLAEGRDYTGRLLDVADIGISDDAIEASWRETCDCDDEQERCFCVNSASLINDEYLKAAWPPRPRLSHKGYFGHVWVFGGSVGFTGAPQLAGLGAYAAGAGLASIICPDEVWPIIASANLEVMTHPESSSAWQKADAIVAGPGWGLERGELLSRLLDTEKPLVVDADALNMVAANPALQSKLANRTALTVITPHPGEAARLLESDIGTVQDDRKQAVLDLVRRYRCWVVLKGSETLVASPDRDIYLNPFGSPQLAIAGSGDVLAGMIGAQLSRQKGDGATLGELISSTVALHAKAGAREGWYLPGELAKLVSEVRQNLERGDGKEK</sequence>
<dbReference type="HAMAP" id="MF_01965">
    <property type="entry name" value="NADHX_dehydratase"/>
    <property type="match status" value="1"/>
</dbReference>
<dbReference type="InterPro" id="IPR017953">
    <property type="entry name" value="Carbohydrate_kinase_pred_CS"/>
</dbReference>
<dbReference type="GO" id="GO:0046872">
    <property type="term" value="F:metal ion binding"/>
    <property type="evidence" value="ECO:0007669"/>
    <property type="project" value="UniProtKB-UniRule"/>
</dbReference>
<dbReference type="Gene3D" id="3.40.50.10260">
    <property type="entry name" value="YjeF N-terminal domain"/>
    <property type="match status" value="1"/>
</dbReference>
<evidence type="ECO:0000256" key="14">
    <source>
        <dbReference type="ARBA" id="ARBA00025153"/>
    </source>
</evidence>
<keyword evidence="23" id="KW-1185">Reference proteome</keyword>